<comment type="function">
    <text evidence="9">Essential component of the mitotic checkpoint, which prevents cells from prematurely exiting mitosis. Required for the assembly of the dynein-dynactin and MAD1-MAD2 complexes onto kinetochores. Its function related to the spindle assembly machinery is proposed to depend on its association in the mitotic RZZ complex.</text>
</comment>
<evidence type="ECO:0000256" key="1">
    <source>
        <dbReference type="ARBA" id="ARBA00004629"/>
    </source>
</evidence>
<keyword evidence="6 9" id="KW-0995">Kinetochore</keyword>
<evidence type="ECO:0000256" key="2">
    <source>
        <dbReference type="ARBA" id="ARBA00009062"/>
    </source>
</evidence>
<organism evidence="11 12">
    <name type="scientific">Drosophila willistoni</name>
    <name type="common">Fruit fly</name>
    <dbReference type="NCBI Taxonomy" id="7260"/>
    <lineage>
        <taxon>Eukaryota</taxon>
        <taxon>Metazoa</taxon>
        <taxon>Ecdysozoa</taxon>
        <taxon>Arthropoda</taxon>
        <taxon>Hexapoda</taxon>
        <taxon>Insecta</taxon>
        <taxon>Pterygota</taxon>
        <taxon>Neoptera</taxon>
        <taxon>Endopterygota</taxon>
        <taxon>Diptera</taxon>
        <taxon>Brachycera</taxon>
        <taxon>Muscomorpha</taxon>
        <taxon>Ephydroidea</taxon>
        <taxon>Drosophilidae</taxon>
        <taxon>Drosophila</taxon>
        <taxon>Sophophora</taxon>
    </lineage>
</organism>
<keyword evidence="4 9" id="KW-0132">Cell division</keyword>
<accession>B4NFC2</accession>
<dbReference type="GO" id="GO:0007094">
    <property type="term" value="P:mitotic spindle assembly checkpoint signaling"/>
    <property type="evidence" value="ECO:0007669"/>
    <property type="project" value="UniProtKB-UniRule"/>
</dbReference>
<dbReference type="KEGG" id="dwi:6649380"/>
<evidence type="ECO:0000313" key="11">
    <source>
        <dbReference type="EMBL" id="EDW82989.2"/>
    </source>
</evidence>
<feature type="region of interest" description="Disordered" evidence="10">
    <location>
        <begin position="442"/>
        <end position="470"/>
    </location>
</feature>
<gene>
    <name evidence="11" type="primary">Dwil\GK22553</name>
    <name evidence="11" type="ORF">Dwil_GK22553</name>
</gene>
<keyword evidence="12" id="KW-1185">Reference proteome</keyword>
<comment type="subunit">
    <text evidence="9">Component of the RZZ complex.</text>
</comment>
<dbReference type="Gene3D" id="1.10.287.1880">
    <property type="match status" value="1"/>
</dbReference>
<keyword evidence="8 9" id="KW-0137">Centromere</keyword>
<dbReference type="GO" id="GO:0051301">
    <property type="term" value="P:cell division"/>
    <property type="evidence" value="ECO:0007669"/>
    <property type="project" value="UniProtKB-UniRule"/>
</dbReference>
<evidence type="ECO:0000256" key="4">
    <source>
        <dbReference type="ARBA" id="ARBA00022618"/>
    </source>
</evidence>
<keyword evidence="3 9" id="KW-0158">Chromosome</keyword>
<dbReference type="GO" id="GO:1990423">
    <property type="term" value="C:RZZ complex"/>
    <property type="evidence" value="ECO:0007669"/>
    <property type="project" value="UniProtKB-UniRule"/>
</dbReference>
<dbReference type="eggNOG" id="KOG4803">
    <property type="taxonomic scope" value="Eukaryota"/>
</dbReference>
<keyword evidence="5 9" id="KW-0498">Mitosis</keyword>
<evidence type="ECO:0000256" key="3">
    <source>
        <dbReference type="ARBA" id="ARBA00022454"/>
    </source>
</evidence>
<evidence type="ECO:0000256" key="5">
    <source>
        <dbReference type="ARBA" id="ARBA00022776"/>
    </source>
</evidence>
<evidence type="ECO:0000313" key="12">
    <source>
        <dbReference type="Proteomes" id="UP000007798"/>
    </source>
</evidence>
<evidence type="ECO:0000256" key="10">
    <source>
        <dbReference type="SAM" id="MobiDB-lite"/>
    </source>
</evidence>
<dbReference type="AlphaFoldDB" id="B4NFC2"/>
<keyword evidence="7 9" id="KW-0131">Cell cycle</keyword>
<evidence type="ECO:0000256" key="8">
    <source>
        <dbReference type="ARBA" id="ARBA00023328"/>
    </source>
</evidence>
<dbReference type="Pfam" id="PF09817">
    <property type="entry name" value="Zwilch"/>
    <property type="match status" value="1"/>
</dbReference>
<evidence type="ECO:0000256" key="9">
    <source>
        <dbReference type="RuleBase" id="RU369076"/>
    </source>
</evidence>
<dbReference type="Gene3D" id="1.20.58.730">
    <property type="match status" value="1"/>
</dbReference>
<dbReference type="GO" id="GO:0034501">
    <property type="term" value="P:protein localization to kinetochore"/>
    <property type="evidence" value="ECO:0007669"/>
    <property type="project" value="UniProtKB-UniRule"/>
</dbReference>
<dbReference type="HOGENOM" id="CLU_029219_0_0_1"/>
<dbReference type="GO" id="GO:0051233">
    <property type="term" value="C:spindle midzone"/>
    <property type="evidence" value="ECO:0007669"/>
    <property type="project" value="EnsemblMetazoa"/>
</dbReference>
<comment type="subcellular location">
    <subcellularLocation>
        <location evidence="1 9">Chromosome</location>
        <location evidence="1 9">Centromere</location>
        <location evidence="1 9">Kinetochore</location>
    </subcellularLocation>
</comment>
<dbReference type="PANTHER" id="PTHR15995">
    <property type="entry name" value="PROTEIN ZWILCH HOMOLOG"/>
    <property type="match status" value="1"/>
</dbReference>
<sequence>MSANLANFYADLLRKYGENHTITYGAPPSYLLTIAGPQEAEAGKKIVFFYKEDRSMASLVKTTPKKPIERNSDVNLDLTGSPLRDDCLADAIGDLSLNLQLEAINPWKPEEEYHRGLSVDMARKIICLESYPREKCSGSVWFLCDGSDFGHTQLIQYEFDKTHFCRGILTYQGVLPISFVTAQSLARQHSMVGGKPMDTCIENNYQVNPNITLNCIWLTHSSVPELINLRDCDVSLKQIFRVSNCSPITQDLMNQLRILAYIREDIVNYHSNVKSGQSGDPTYRCGRGIDMGELSESINQMMNEVSPFVDSYGNVHNDFDFEEAIQRCKFRNITDLTDKLWELLKSCGSYHDLKLAFSMVFQCAARCNIVNTPTNTNRLAEIIRELVNRRLAIPCLNGAEPLELLFEIGLDKVYKDYEFIYTESKVCSSSLLKDCTGSGVEESNGDDPAQGLGQTRKSLHNGGRGDATAGTAGARKTLLHLNAAVRKEKYDDVPGLKNSRFDEDESLQRLSKLFQIHCTLEHLLMLQMHLNLPNVCVDVCSKLLKKEPKLIESIDDKLSDAIDIDLSAHYVREYLDGKDPHSRRIIMKSDNKFREVKTTFYFNMENICPPELAQCFQCDDKEMIEDRIYHSWLYRKIKSFK</sequence>
<comment type="similarity">
    <text evidence="2 9">Belongs to the ZWILCH family.</text>
</comment>
<dbReference type="EMBL" id="CH964251">
    <property type="protein sequence ID" value="EDW82989.2"/>
    <property type="molecule type" value="Genomic_DNA"/>
</dbReference>
<name>B4NFC2_DROWI</name>
<dbReference type="PANTHER" id="PTHR15995:SF1">
    <property type="entry name" value="PROTEIN ZWILCH HOMOLOG"/>
    <property type="match status" value="1"/>
</dbReference>
<dbReference type="STRING" id="7260.B4NFC2"/>
<dbReference type="InterPro" id="IPR018630">
    <property type="entry name" value="Zwilch"/>
</dbReference>
<protein>
    <recommendedName>
        <fullName evidence="9">Protein zwilch</fullName>
    </recommendedName>
</protein>
<dbReference type="OrthoDB" id="5556307at2759"/>
<evidence type="ECO:0000256" key="7">
    <source>
        <dbReference type="ARBA" id="ARBA00023306"/>
    </source>
</evidence>
<dbReference type="FunCoup" id="B4NFC2">
    <property type="interactions" value="66"/>
</dbReference>
<dbReference type="InParanoid" id="B4NFC2"/>
<evidence type="ECO:0000256" key="6">
    <source>
        <dbReference type="ARBA" id="ARBA00022838"/>
    </source>
</evidence>
<dbReference type="GO" id="GO:0005737">
    <property type="term" value="C:cytoplasm"/>
    <property type="evidence" value="ECO:0007669"/>
    <property type="project" value="EnsemblMetazoa"/>
</dbReference>
<proteinExistence type="inferred from homology"/>
<reference evidence="11 12" key="1">
    <citation type="journal article" date="2007" name="Nature">
        <title>Evolution of genes and genomes on the Drosophila phylogeny.</title>
        <authorList>
            <consortium name="Drosophila 12 Genomes Consortium"/>
            <person name="Clark A.G."/>
            <person name="Eisen M.B."/>
            <person name="Smith D.R."/>
            <person name="Bergman C.M."/>
            <person name="Oliver B."/>
            <person name="Markow T.A."/>
            <person name="Kaufman T.C."/>
            <person name="Kellis M."/>
            <person name="Gelbart W."/>
            <person name="Iyer V.N."/>
            <person name="Pollard D.A."/>
            <person name="Sackton T.B."/>
            <person name="Larracuente A.M."/>
            <person name="Singh N.D."/>
            <person name="Abad J.P."/>
            <person name="Abt D.N."/>
            <person name="Adryan B."/>
            <person name="Aguade M."/>
            <person name="Akashi H."/>
            <person name="Anderson W.W."/>
            <person name="Aquadro C.F."/>
            <person name="Ardell D.H."/>
            <person name="Arguello R."/>
            <person name="Artieri C.G."/>
            <person name="Barbash D.A."/>
            <person name="Barker D."/>
            <person name="Barsanti P."/>
            <person name="Batterham P."/>
            <person name="Batzoglou S."/>
            <person name="Begun D."/>
            <person name="Bhutkar A."/>
            <person name="Blanco E."/>
            <person name="Bosak S.A."/>
            <person name="Bradley R.K."/>
            <person name="Brand A.D."/>
            <person name="Brent M.R."/>
            <person name="Brooks A.N."/>
            <person name="Brown R.H."/>
            <person name="Butlin R.K."/>
            <person name="Caggese C."/>
            <person name="Calvi B.R."/>
            <person name="Bernardo de Carvalho A."/>
            <person name="Caspi A."/>
            <person name="Castrezana S."/>
            <person name="Celniker S.E."/>
            <person name="Chang J.L."/>
            <person name="Chapple C."/>
            <person name="Chatterji S."/>
            <person name="Chinwalla A."/>
            <person name="Civetta A."/>
            <person name="Clifton S.W."/>
            <person name="Comeron J.M."/>
            <person name="Costello J.C."/>
            <person name="Coyne J.A."/>
            <person name="Daub J."/>
            <person name="David R.G."/>
            <person name="Delcher A.L."/>
            <person name="Delehaunty K."/>
            <person name="Do C.B."/>
            <person name="Ebling H."/>
            <person name="Edwards K."/>
            <person name="Eickbush T."/>
            <person name="Evans J.D."/>
            <person name="Filipski A."/>
            <person name="Findeiss S."/>
            <person name="Freyhult E."/>
            <person name="Fulton L."/>
            <person name="Fulton R."/>
            <person name="Garcia A.C."/>
            <person name="Gardiner A."/>
            <person name="Garfield D.A."/>
            <person name="Garvin B.E."/>
            <person name="Gibson G."/>
            <person name="Gilbert D."/>
            <person name="Gnerre S."/>
            <person name="Godfrey J."/>
            <person name="Good R."/>
            <person name="Gotea V."/>
            <person name="Gravely B."/>
            <person name="Greenberg A.J."/>
            <person name="Griffiths-Jones S."/>
            <person name="Gross S."/>
            <person name="Guigo R."/>
            <person name="Gustafson E.A."/>
            <person name="Haerty W."/>
            <person name="Hahn M.W."/>
            <person name="Halligan D.L."/>
            <person name="Halpern A.L."/>
            <person name="Halter G.M."/>
            <person name="Han M.V."/>
            <person name="Heger A."/>
            <person name="Hillier L."/>
            <person name="Hinrichs A.S."/>
            <person name="Holmes I."/>
            <person name="Hoskins R.A."/>
            <person name="Hubisz M.J."/>
            <person name="Hultmark D."/>
            <person name="Huntley M.A."/>
            <person name="Jaffe D.B."/>
            <person name="Jagadeeshan S."/>
            <person name="Jeck W.R."/>
            <person name="Johnson J."/>
            <person name="Jones C.D."/>
            <person name="Jordan W.C."/>
            <person name="Karpen G.H."/>
            <person name="Kataoka E."/>
            <person name="Keightley P.D."/>
            <person name="Kheradpour P."/>
            <person name="Kirkness E.F."/>
            <person name="Koerich L.B."/>
            <person name="Kristiansen K."/>
            <person name="Kudrna D."/>
            <person name="Kulathinal R.J."/>
            <person name="Kumar S."/>
            <person name="Kwok R."/>
            <person name="Lander E."/>
            <person name="Langley C.H."/>
            <person name="Lapoint R."/>
            <person name="Lazzaro B.P."/>
            <person name="Lee S.J."/>
            <person name="Levesque L."/>
            <person name="Li R."/>
            <person name="Lin C.F."/>
            <person name="Lin M.F."/>
            <person name="Lindblad-Toh K."/>
            <person name="Llopart A."/>
            <person name="Long M."/>
            <person name="Low L."/>
            <person name="Lozovsky E."/>
            <person name="Lu J."/>
            <person name="Luo M."/>
            <person name="Machado C.A."/>
            <person name="Makalowski W."/>
            <person name="Marzo M."/>
            <person name="Matsuda M."/>
            <person name="Matzkin L."/>
            <person name="McAllister B."/>
            <person name="McBride C.S."/>
            <person name="McKernan B."/>
            <person name="McKernan K."/>
            <person name="Mendez-Lago M."/>
            <person name="Minx P."/>
            <person name="Mollenhauer M.U."/>
            <person name="Montooth K."/>
            <person name="Mount S.M."/>
            <person name="Mu X."/>
            <person name="Myers E."/>
            <person name="Negre B."/>
            <person name="Newfeld S."/>
            <person name="Nielsen R."/>
            <person name="Noor M.A."/>
            <person name="O'Grady P."/>
            <person name="Pachter L."/>
            <person name="Papaceit M."/>
            <person name="Parisi M.J."/>
            <person name="Parisi M."/>
            <person name="Parts L."/>
            <person name="Pedersen J.S."/>
            <person name="Pesole G."/>
            <person name="Phillippy A.M."/>
            <person name="Ponting C.P."/>
            <person name="Pop M."/>
            <person name="Porcelli D."/>
            <person name="Powell J.R."/>
            <person name="Prohaska S."/>
            <person name="Pruitt K."/>
            <person name="Puig M."/>
            <person name="Quesneville H."/>
            <person name="Ram K.R."/>
            <person name="Rand D."/>
            <person name="Rasmussen M.D."/>
            <person name="Reed L.K."/>
            <person name="Reenan R."/>
            <person name="Reily A."/>
            <person name="Remington K.A."/>
            <person name="Rieger T.T."/>
            <person name="Ritchie M.G."/>
            <person name="Robin C."/>
            <person name="Rogers Y.H."/>
            <person name="Rohde C."/>
            <person name="Rozas J."/>
            <person name="Rubenfield M.J."/>
            <person name="Ruiz A."/>
            <person name="Russo S."/>
            <person name="Salzberg S.L."/>
            <person name="Sanchez-Gracia A."/>
            <person name="Saranga D.J."/>
            <person name="Sato H."/>
            <person name="Schaeffer S.W."/>
            <person name="Schatz M.C."/>
            <person name="Schlenke T."/>
            <person name="Schwartz R."/>
            <person name="Segarra C."/>
            <person name="Singh R.S."/>
            <person name="Sirot L."/>
            <person name="Sirota M."/>
            <person name="Sisneros N.B."/>
            <person name="Smith C.D."/>
            <person name="Smith T.F."/>
            <person name="Spieth J."/>
            <person name="Stage D.E."/>
            <person name="Stark A."/>
            <person name="Stephan W."/>
            <person name="Strausberg R.L."/>
            <person name="Strempel S."/>
            <person name="Sturgill D."/>
            <person name="Sutton G."/>
            <person name="Sutton G.G."/>
            <person name="Tao W."/>
            <person name="Teichmann S."/>
            <person name="Tobari Y.N."/>
            <person name="Tomimura Y."/>
            <person name="Tsolas J.M."/>
            <person name="Valente V.L."/>
            <person name="Venter E."/>
            <person name="Venter J.C."/>
            <person name="Vicario S."/>
            <person name="Vieira F.G."/>
            <person name="Vilella A.J."/>
            <person name="Villasante A."/>
            <person name="Walenz B."/>
            <person name="Wang J."/>
            <person name="Wasserman M."/>
            <person name="Watts T."/>
            <person name="Wilson D."/>
            <person name="Wilson R.K."/>
            <person name="Wing R.A."/>
            <person name="Wolfner M.F."/>
            <person name="Wong A."/>
            <person name="Wong G.K."/>
            <person name="Wu C.I."/>
            <person name="Wu G."/>
            <person name="Yamamoto D."/>
            <person name="Yang H.P."/>
            <person name="Yang S.P."/>
            <person name="Yorke J.A."/>
            <person name="Yoshida K."/>
            <person name="Zdobnov E."/>
            <person name="Zhang P."/>
            <person name="Zhang Y."/>
            <person name="Zimin A.V."/>
            <person name="Baldwin J."/>
            <person name="Abdouelleil A."/>
            <person name="Abdulkadir J."/>
            <person name="Abebe A."/>
            <person name="Abera B."/>
            <person name="Abreu J."/>
            <person name="Acer S.C."/>
            <person name="Aftuck L."/>
            <person name="Alexander A."/>
            <person name="An P."/>
            <person name="Anderson E."/>
            <person name="Anderson S."/>
            <person name="Arachi H."/>
            <person name="Azer M."/>
            <person name="Bachantsang P."/>
            <person name="Barry A."/>
            <person name="Bayul T."/>
            <person name="Berlin A."/>
            <person name="Bessette D."/>
            <person name="Bloom T."/>
            <person name="Blye J."/>
            <person name="Boguslavskiy L."/>
            <person name="Bonnet C."/>
            <person name="Boukhgalter B."/>
            <person name="Bourzgui I."/>
            <person name="Brown A."/>
            <person name="Cahill P."/>
            <person name="Channer S."/>
            <person name="Cheshatsang Y."/>
            <person name="Chuda L."/>
            <person name="Citroen M."/>
            <person name="Collymore A."/>
            <person name="Cooke P."/>
            <person name="Costello M."/>
            <person name="D'Aco K."/>
            <person name="Daza R."/>
            <person name="De Haan G."/>
            <person name="DeGray S."/>
            <person name="DeMaso C."/>
            <person name="Dhargay N."/>
            <person name="Dooley K."/>
            <person name="Dooley E."/>
            <person name="Doricent M."/>
            <person name="Dorje P."/>
            <person name="Dorjee K."/>
            <person name="Dupes A."/>
            <person name="Elong R."/>
            <person name="Falk J."/>
            <person name="Farina A."/>
            <person name="Faro S."/>
            <person name="Ferguson D."/>
            <person name="Fisher S."/>
            <person name="Foley C.D."/>
            <person name="Franke A."/>
            <person name="Friedrich D."/>
            <person name="Gadbois L."/>
            <person name="Gearin G."/>
            <person name="Gearin C.R."/>
            <person name="Giannoukos G."/>
            <person name="Goode T."/>
            <person name="Graham J."/>
            <person name="Grandbois E."/>
            <person name="Grewal S."/>
            <person name="Gyaltsen K."/>
            <person name="Hafez N."/>
            <person name="Hagos B."/>
            <person name="Hall J."/>
            <person name="Henson C."/>
            <person name="Hollinger A."/>
            <person name="Honan T."/>
            <person name="Huard M.D."/>
            <person name="Hughes L."/>
            <person name="Hurhula B."/>
            <person name="Husby M.E."/>
            <person name="Kamat A."/>
            <person name="Kanga B."/>
            <person name="Kashin S."/>
            <person name="Khazanovich D."/>
            <person name="Kisner P."/>
            <person name="Lance K."/>
            <person name="Lara M."/>
            <person name="Lee W."/>
            <person name="Lennon N."/>
            <person name="Letendre F."/>
            <person name="LeVine R."/>
            <person name="Lipovsky A."/>
            <person name="Liu X."/>
            <person name="Liu J."/>
            <person name="Liu S."/>
            <person name="Lokyitsang T."/>
            <person name="Lokyitsang Y."/>
            <person name="Lubonja R."/>
            <person name="Lui A."/>
            <person name="MacDonald P."/>
            <person name="Magnisalis V."/>
            <person name="Maru K."/>
            <person name="Matthews C."/>
            <person name="McCusker W."/>
            <person name="McDonough S."/>
            <person name="Mehta T."/>
            <person name="Meldrim J."/>
            <person name="Meneus L."/>
            <person name="Mihai O."/>
            <person name="Mihalev A."/>
            <person name="Mihova T."/>
            <person name="Mittelman R."/>
            <person name="Mlenga V."/>
            <person name="Montmayeur A."/>
            <person name="Mulrain L."/>
            <person name="Navidi A."/>
            <person name="Naylor J."/>
            <person name="Negash T."/>
            <person name="Nguyen T."/>
            <person name="Nguyen N."/>
            <person name="Nicol R."/>
            <person name="Norbu C."/>
            <person name="Norbu N."/>
            <person name="Novod N."/>
            <person name="O'Neill B."/>
            <person name="Osman S."/>
            <person name="Markiewicz E."/>
            <person name="Oyono O.L."/>
            <person name="Patti C."/>
            <person name="Phunkhang P."/>
            <person name="Pierre F."/>
            <person name="Priest M."/>
            <person name="Raghuraman S."/>
            <person name="Rege F."/>
            <person name="Reyes R."/>
            <person name="Rise C."/>
            <person name="Rogov P."/>
            <person name="Ross K."/>
            <person name="Ryan E."/>
            <person name="Settipalli S."/>
            <person name="Shea T."/>
            <person name="Sherpa N."/>
            <person name="Shi L."/>
            <person name="Shih D."/>
            <person name="Sparrow T."/>
            <person name="Spaulding J."/>
            <person name="Stalker J."/>
            <person name="Stange-Thomann N."/>
            <person name="Stavropoulos S."/>
            <person name="Stone C."/>
            <person name="Strader C."/>
            <person name="Tesfaye S."/>
            <person name="Thomson T."/>
            <person name="Thoulutsang Y."/>
            <person name="Thoulutsang D."/>
            <person name="Topham K."/>
            <person name="Topping I."/>
            <person name="Tsamla T."/>
            <person name="Vassiliev H."/>
            <person name="Vo A."/>
            <person name="Wangchuk T."/>
            <person name="Wangdi T."/>
            <person name="Weiand M."/>
            <person name="Wilkinson J."/>
            <person name="Wilson A."/>
            <person name="Yadav S."/>
            <person name="Young G."/>
            <person name="Yu Q."/>
            <person name="Zembek L."/>
            <person name="Zhong D."/>
            <person name="Zimmer A."/>
            <person name="Zwirko Z."/>
            <person name="Jaffe D.B."/>
            <person name="Alvarez P."/>
            <person name="Brockman W."/>
            <person name="Butler J."/>
            <person name="Chin C."/>
            <person name="Gnerre S."/>
            <person name="Grabherr M."/>
            <person name="Kleber M."/>
            <person name="Mauceli E."/>
            <person name="MacCallum I."/>
        </authorList>
    </citation>
    <scope>NUCLEOTIDE SEQUENCE [LARGE SCALE GENOMIC DNA]</scope>
    <source>
        <strain evidence="12">Tucson 14030-0811.24</strain>
    </source>
</reference>
<dbReference type="GO" id="GO:0005828">
    <property type="term" value="C:kinetochore microtubule"/>
    <property type="evidence" value="ECO:0007669"/>
    <property type="project" value="EnsemblMetazoa"/>
</dbReference>
<dbReference type="Proteomes" id="UP000007798">
    <property type="component" value="Unassembled WGS sequence"/>
</dbReference>